<dbReference type="EMBL" id="AB853026">
    <property type="protein sequence ID" value="BAO19056.1"/>
    <property type="molecule type" value="Genomic_DNA"/>
</dbReference>
<dbReference type="AlphaFoldDB" id="V5YQ53"/>
<evidence type="ECO:0000313" key="1">
    <source>
        <dbReference type="EMBL" id="BAO19056.1"/>
    </source>
</evidence>
<proteinExistence type="predicted"/>
<dbReference type="RefSeq" id="WP_023842599.1">
    <property type="nucleotide sequence ID" value="NC_022995.1"/>
</dbReference>
<reference evidence="1" key="1">
    <citation type="journal article" date="2014" name="Microbiology">
        <title>A 2,4-dichlorophenoxyacetic acid degradation plasmid pM7012 discloses distribution of an unclassified megaplasmid group across bacterial species.</title>
        <authorList>
            <person name="Sakai Y."/>
            <person name="Ogawa N."/>
            <person name="Shimomura Y."/>
            <person name="Fujii T."/>
        </authorList>
    </citation>
    <scope>NUCLEOTIDE SEQUENCE</scope>
    <source>
        <strain evidence="1">M701</strain>
    </source>
</reference>
<accession>V5YQ53</accession>
<protein>
    <submittedName>
        <fullName evidence="1">Uncharacterized protein</fullName>
    </submittedName>
</protein>
<name>V5YQ53_9BURK</name>
<geneLocation type="plasmid" evidence="1">
    <name>pM7012</name>
</geneLocation>
<organism evidence="1">
    <name type="scientific">Burkholderia sp. M701</name>
    <dbReference type="NCBI Taxonomy" id="326454"/>
    <lineage>
        <taxon>Bacteria</taxon>
        <taxon>Pseudomonadati</taxon>
        <taxon>Pseudomonadota</taxon>
        <taxon>Betaproteobacteria</taxon>
        <taxon>Burkholderiales</taxon>
        <taxon>Burkholderiaceae</taxon>
        <taxon>Burkholderia</taxon>
    </lineage>
</organism>
<keyword evidence="1" id="KW-0614">Plasmid</keyword>
<sequence length="105" mass="11812">MEHPEAQPSSDKRILVVGDGPLTAAIVKELIRRGYNAHEATEDEIAAAKLDAPLLPISRDPETIELHGHLVEPVVPLLARELEDHSPPHDWYLRFTGRRGRPPRY</sequence>
<reference evidence="1" key="2">
    <citation type="submission" date="2024-06" db="EMBL/GenBank/DDBJ databases">
        <authorList>
            <person name="Sakai Y."/>
            <person name="Fujii T."/>
        </authorList>
    </citation>
    <scope>NUCLEOTIDE SEQUENCE</scope>
    <source>
        <strain evidence="1">M701</strain>
        <plasmid evidence="1">pM7012</plasmid>
    </source>
</reference>